<keyword evidence="5" id="KW-0547">Nucleotide-binding</keyword>
<dbReference type="PROSITE" id="PS51866">
    <property type="entry name" value="MOP"/>
    <property type="match status" value="1"/>
</dbReference>
<sequence>MRGDPVSRMEVRFRGALGRFALDVAFEVPARGITALFGPSGCGKTSVLRCVAGLQRLEGRFALDGDVWQDGRHFRPTHKRPIGYVFQEANLFPHLSVRANLLYGHRRTVGRGVPETIREADVVALLGIGHLLDRAPLNLSGGERQRVAVGRALLSQPRLLLMDEPLAALDRMSKDDILPYLERLHEVLSVPVLYVSHDIAEVERLADHLVLLRAGRVVANGPLAELQSDPSLPIARLPEAGVTLPAVVEGFEAAYGLTTLALDGGTLQVPGELGPPGSRRGIRIAASDVSLARRPPEGSTILNALPARILKAEPPDGVQMTAVVALGPAGTGARLLARVTRKSWDLLGLAPGEPVFAQIKGVALVQPGTGTDDPPD</sequence>
<dbReference type="SUPFAM" id="SSF52540">
    <property type="entry name" value="P-loop containing nucleoside triphosphate hydrolases"/>
    <property type="match status" value="1"/>
</dbReference>
<evidence type="ECO:0000259" key="10">
    <source>
        <dbReference type="PROSITE" id="PS50893"/>
    </source>
</evidence>
<dbReference type="Proteomes" id="UP000584642">
    <property type="component" value="Unassembled WGS sequence"/>
</dbReference>
<dbReference type="InterPro" id="IPR050334">
    <property type="entry name" value="Molybdenum_import_ModC"/>
</dbReference>
<protein>
    <submittedName>
        <fullName evidence="12">Molybdenum ABC transporter ATP-binding protein</fullName>
    </submittedName>
</protein>
<organism evidence="12 13">
    <name type="scientific">Azospirillum oleiclasticum</name>
    <dbReference type="NCBI Taxonomy" id="2735135"/>
    <lineage>
        <taxon>Bacteria</taxon>
        <taxon>Pseudomonadati</taxon>
        <taxon>Pseudomonadota</taxon>
        <taxon>Alphaproteobacteria</taxon>
        <taxon>Rhodospirillales</taxon>
        <taxon>Azospirillaceae</taxon>
        <taxon>Azospirillum</taxon>
    </lineage>
</organism>
<gene>
    <name evidence="12" type="primary">modC</name>
    <name evidence="12" type="ORF">HND93_11100</name>
</gene>
<evidence type="ECO:0000256" key="8">
    <source>
        <dbReference type="ARBA" id="ARBA00023136"/>
    </source>
</evidence>
<evidence type="ECO:0000256" key="4">
    <source>
        <dbReference type="ARBA" id="ARBA00022519"/>
    </source>
</evidence>
<comment type="caution">
    <text evidence="12">The sequence shown here is derived from an EMBL/GenBank/DDBJ whole genome shotgun (WGS) entry which is preliminary data.</text>
</comment>
<feature type="domain" description="ABC transporter" evidence="10">
    <location>
        <begin position="6"/>
        <end position="239"/>
    </location>
</feature>
<keyword evidence="1" id="KW-0813">Transport</keyword>
<keyword evidence="8" id="KW-0472">Membrane</keyword>
<dbReference type="PANTHER" id="PTHR43514:SF10">
    <property type="entry name" value="MOLYBDENUM IMPORT ATP-BINDING PROTEIN MODC 2"/>
    <property type="match status" value="1"/>
</dbReference>
<evidence type="ECO:0000313" key="12">
    <source>
        <dbReference type="EMBL" id="NYZ20261.1"/>
    </source>
</evidence>
<proteinExistence type="predicted"/>
<keyword evidence="4" id="KW-0997">Cell inner membrane</keyword>
<evidence type="ECO:0000259" key="11">
    <source>
        <dbReference type="PROSITE" id="PS51866"/>
    </source>
</evidence>
<dbReference type="RefSeq" id="WP_180282024.1">
    <property type="nucleotide sequence ID" value="NZ_JABFDB010000006.1"/>
</dbReference>
<dbReference type="InterPro" id="IPR003593">
    <property type="entry name" value="AAA+_ATPase"/>
</dbReference>
<keyword evidence="13" id="KW-1185">Reference proteome</keyword>
<dbReference type="Pfam" id="PF00005">
    <property type="entry name" value="ABC_tran"/>
    <property type="match status" value="1"/>
</dbReference>
<dbReference type="PROSITE" id="PS00211">
    <property type="entry name" value="ABC_TRANSPORTER_1"/>
    <property type="match status" value="1"/>
</dbReference>
<dbReference type="NCBIfam" id="TIGR02142">
    <property type="entry name" value="modC_ABC"/>
    <property type="match status" value="1"/>
</dbReference>
<dbReference type="EMBL" id="JABFDB010000006">
    <property type="protein sequence ID" value="NYZ20261.1"/>
    <property type="molecule type" value="Genomic_DNA"/>
</dbReference>
<dbReference type="InterPro" id="IPR004606">
    <property type="entry name" value="Mop_domain"/>
</dbReference>
<dbReference type="PROSITE" id="PS50893">
    <property type="entry name" value="ABC_TRANSPORTER_2"/>
    <property type="match status" value="1"/>
</dbReference>
<dbReference type="SUPFAM" id="SSF50331">
    <property type="entry name" value="MOP-like"/>
    <property type="match status" value="1"/>
</dbReference>
<dbReference type="Pfam" id="PF03459">
    <property type="entry name" value="TOBE"/>
    <property type="match status" value="1"/>
</dbReference>
<evidence type="ECO:0000256" key="9">
    <source>
        <dbReference type="PROSITE-ProRule" id="PRU01213"/>
    </source>
</evidence>
<dbReference type="InterPro" id="IPR017871">
    <property type="entry name" value="ABC_transporter-like_CS"/>
</dbReference>
<evidence type="ECO:0000256" key="5">
    <source>
        <dbReference type="ARBA" id="ARBA00022741"/>
    </source>
</evidence>
<evidence type="ECO:0000256" key="3">
    <source>
        <dbReference type="ARBA" id="ARBA00022505"/>
    </source>
</evidence>
<reference evidence="12 13" key="1">
    <citation type="submission" date="2020-05" db="EMBL/GenBank/DDBJ databases">
        <title>Azospirillum oleiclasticum sp. nov, a nitrogen-fixing and heavy crude oil-emulsifying bacterium isolated from the crude oil of Yumen Oilfield.</title>
        <authorList>
            <person name="Wu D."/>
            <person name="Cai M."/>
            <person name="Zhang X."/>
        </authorList>
    </citation>
    <scope>NUCLEOTIDE SEQUENCE [LARGE SCALE GENOMIC DNA]</scope>
    <source>
        <strain evidence="12 13">ROY-1-1-2</strain>
    </source>
</reference>
<dbReference type="InterPro" id="IPR011868">
    <property type="entry name" value="ModC_ABC_ATP-bd"/>
</dbReference>
<evidence type="ECO:0000256" key="6">
    <source>
        <dbReference type="ARBA" id="ARBA00022840"/>
    </source>
</evidence>
<dbReference type="PANTHER" id="PTHR43514">
    <property type="entry name" value="ABC TRANSPORTER I FAMILY MEMBER 10"/>
    <property type="match status" value="1"/>
</dbReference>
<keyword evidence="6 12" id="KW-0067">ATP-binding</keyword>
<evidence type="ECO:0000256" key="1">
    <source>
        <dbReference type="ARBA" id="ARBA00022448"/>
    </source>
</evidence>
<keyword evidence="2" id="KW-1003">Cell membrane</keyword>
<keyword evidence="3 9" id="KW-0500">Molybdenum</keyword>
<feature type="domain" description="Mop" evidence="11">
    <location>
        <begin position="298"/>
        <end position="368"/>
    </location>
</feature>
<dbReference type="Gene3D" id="2.40.50.100">
    <property type="match status" value="1"/>
</dbReference>
<keyword evidence="7" id="KW-1278">Translocase</keyword>
<name>A0ABX2T7H7_9PROT</name>
<dbReference type="GO" id="GO:0005524">
    <property type="term" value="F:ATP binding"/>
    <property type="evidence" value="ECO:0007669"/>
    <property type="project" value="UniProtKB-KW"/>
</dbReference>
<evidence type="ECO:0000256" key="2">
    <source>
        <dbReference type="ARBA" id="ARBA00022475"/>
    </source>
</evidence>
<dbReference type="SMART" id="SM00382">
    <property type="entry name" value="AAA"/>
    <property type="match status" value="1"/>
</dbReference>
<accession>A0ABX2T7H7</accession>
<dbReference type="InterPro" id="IPR027417">
    <property type="entry name" value="P-loop_NTPase"/>
</dbReference>
<evidence type="ECO:0000256" key="7">
    <source>
        <dbReference type="ARBA" id="ARBA00022967"/>
    </source>
</evidence>
<dbReference type="InterPro" id="IPR003439">
    <property type="entry name" value="ABC_transporter-like_ATP-bd"/>
</dbReference>
<dbReference type="InterPro" id="IPR005116">
    <property type="entry name" value="Transp-assoc_OB_typ1"/>
</dbReference>
<evidence type="ECO:0000313" key="13">
    <source>
        <dbReference type="Proteomes" id="UP000584642"/>
    </source>
</evidence>
<dbReference type="Gene3D" id="3.40.50.300">
    <property type="entry name" value="P-loop containing nucleotide triphosphate hydrolases"/>
    <property type="match status" value="1"/>
</dbReference>
<dbReference type="InterPro" id="IPR008995">
    <property type="entry name" value="Mo/tungstate-bd_C_term_dom"/>
</dbReference>